<dbReference type="NCBIfam" id="TIGR00225">
    <property type="entry name" value="prc"/>
    <property type="match status" value="1"/>
</dbReference>
<feature type="transmembrane region" description="Helical" evidence="6">
    <location>
        <begin position="20"/>
        <end position="40"/>
    </location>
</feature>
<evidence type="ECO:0000256" key="6">
    <source>
        <dbReference type="SAM" id="Phobius"/>
    </source>
</evidence>
<dbReference type="InterPro" id="IPR001478">
    <property type="entry name" value="PDZ"/>
</dbReference>
<dbReference type="InterPro" id="IPR004447">
    <property type="entry name" value="Peptidase_S41A"/>
</dbReference>
<keyword evidence="6" id="KW-0472">Membrane</keyword>
<evidence type="ECO:0000313" key="9">
    <source>
        <dbReference type="Proteomes" id="UP001226574"/>
    </source>
</evidence>
<dbReference type="Pfam" id="PF17820">
    <property type="entry name" value="PDZ_6"/>
    <property type="match status" value="1"/>
</dbReference>
<dbReference type="Proteomes" id="UP001226574">
    <property type="component" value="Unassembled WGS sequence"/>
</dbReference>
<sequence>MPHTQYKIKPLQHYAITRAYICYLLLISVFLCLSFNSFALTNVGDLKSQQKSEILFNIHAYYVEDLALQQSFESSQQFEALLAQLDPYSKYLNEQELEALFSSTNGRYTGLGIEVKQQDQKIVIINTINNSPAALAGIQKNDVVLAINQQPIVNKNIDQVAQMIKSSDTASVILTIERANALQAMDFDIIRSEINIESVTSSLSSFGIGYLAINSFSNHTLHDVARHITVLQSNYGSALSGLVIDLRDNPGGTLQSAVAVSDLFLQSGTIVTTKGRFYDANQHYRAKKGDILNGAPIAVLINENSASAAEILAAALKDNHRATLIGSQSFGKGSVQSLIPLGNGNTALKLTTARYFTPSGQSIDGVGVTPDVAINQSGLSQIDKVVIIKNEQGSDDPLWQNSDVTDPLLLKAQQLLTMK</sequence>
<dbReference type="InterPro" id="IPR036034">
    <property type="entry name" value="PDZ_sf"/>
</dbReference>
<dbReference type="SMART" id="SM00228">
    <property type="entry name" value="PDZ"/>
    <property type="match status" value="1"/>
</dbReference>
<protein>
    <submittedName>
        <fullName evidence="8">S41 family peptidase</fullName>
    </submittedName>
</protein>
<accession>A0ABU1BBP9</accession>
<evidence type="ECO:0000256" key="3">
    <source>
        <dbReference type="ARBA" id="ARBA00022801"/>
    </source>
</evidence>
<comment type="similarity">
    <text evidence="1 5">Belongs to the peptidase S41A family.</text>
</comment>
<dbReference type="InterPro" id="IPR029045">
    <property type="entry name" value="ClpP/crotonase-like_dom_sf"/>
</dbReference>
<evidence type="ECO:0000256" key="1">
    <source>
        <dbReference type="ARBA" id="ARBA00009179"/>
    </source>
</evidence>
<dbReference type="Pfam" id="PF03572">
    <property type="entry name" value="Peptidase_S41"/>
    <property type="match status" value="1"/>
</dbReference>
<dbReference type="RefSeq" id="WP_138555221.1">
    <property type="nucleotide sequence ID" value="NZ_JAVIFY010000006.1"/>
</dbReference>
<dbReference type="EMBL" id="JAVIFY010000006">
    <property type="protein sequence ID" value="MDQ9091923.1"/>
    <property type="molecule type" value="Genomic_DNA"/>
</dbReference>
<dbReference type="CDD" id="cd07560">
    <property type="entry name" value="Peptidase_S41_CPP"/>
    <property type="match status" value="1"/>
</dbReference>
<dbReference type="Gene3D" id="3.90.226.10">
    <property type="entry name" value="2-enoyl-CoA Hydratase, Chain A, domain 1"/>
    <property type="match status" value="1"/>
</dbReference>
<dbReference type="PANTHER" id="PTHR32060:SF30">
    <property type="entry name" value="CARBOXY-TERMINAL PROCESSING PROTEASE CTPA"/>
    <property type="match status" value="1"/>
</dbReference>
<dbReference type="InterPro" id="IPR041489">
    <property type="entry name" value="PDZ_6"/>
</dbReference>
<organism evidence="8 9">
    <name type="scientific">Pseudoalteromonas haloplanktis</name>
    <name type="common">Alteromonas haloplanktis</name>
    <dbReference type="NCBI Taxonomy" id="228"/>
    <lineage>
        <taxon>Bacteria</taxon>
        <taxon>Pseudomonadati</taxon>
        <taxon>Pseudomonadota</taxon>
        <taxon>Gammaproteobacteria</taxon>
        <taxon>Alteromonadales</taxon>
        <taxon>Pseudoalteromonadaceae</taxon>
        <taxon>Pseudoalteromonas</taxon>
    </lineage>
</organism>
<evidence type="ECO:0000256" key="5">
    <source>
        <dbReference type="RuleBase" id="RU004404"/>
    </source>
</evidence>
<keyword evidence="3 5" id="KW-0378">Hydrolase</keyword>
<dbReference type="SUPFAM" id="SSF50156">
    <property type="entry name" value="PDZ domain-like"/>
    <property type="match status" value="1"/>
</dbReference>
<keyword evidence="6" id="KW-1133">Transmembrane helix</keyword>
<keyword evidence="2 5" id="KW-0645">Protease</keyword>
<evidence type="ECO:0000259" key="7">
    <source>
        <dbReference type="PROSITE" id="PS50106"/>
    </source>
</evidence>
<dbReference type="SMART" id="SM00245">
    <property type="entry name" value="TSPc"/>
    <property type="match status" value="1"/>
</dbReference>
<evidence type="ECO:0000313" key="8">
    <source>
        <dbReference type="EMBL" id="MDQ9091923.1"/>
    </source>
</evidence>
<keyword evidence="4 5" id="KW-0720">Serine protease</keyword>
<keyword evidence="6" id="KW-0812">Transmembrane</keyword>
<dbReference type="InterPro" id="IPR005151">
    <property type="entry name" value="Tail-specific_protease"/>
</dbReference>
<feature type="domain" description="PDZ" evidence="7">
    <location>
        <begin position="97"/>
        <end position="179"/>
    </location>
</feature>
<dbReference type="SUPFAM" id="SSF52096">
    <property type="entry name" value="ClpP/crotonase"/>
    <property type="match status" value="1"/>
</dbReference>
<evidence type="ECO:0000256" key="4">
    <source>
        <dbReference type="ARBA" id="ARBA00022825"/>
    </source>
</evidence>
<dbReference type="Gene3D" id="2.30.42.10">
    <property type="match status" value="1"/>
</dbReference>
<reference evidence="8 9" key="1">
    <citation type="submission" date="2023-08" db="EMBL/GenBank/DDBJ databases">
        <title>Pseudoalteromonas haloplanktis LL1 genome.</title>
        <authorList>
            <person name="Wu S."/>
        </authorList>
    </citation>
    <scope>NUCLEOTIDE SEQUENCE [LARGE SCALE GENOMIC DNA]</scope>
    <source>
        <strain evidence="8 9">LL1</strain>
    </source>
</reference>
<keyword evidence="9" id="KW-1185">Reference proteome</keyword>
<evidence type="ECO:0000256" key="2">
    <source>
        <dbReference type="ARBA" id="ARBA00022670"/>
    </source>
</evidence>
<name>A0ABU1BBP9_PSEHA</name>
<dbReference type="CDD" id="cd06782">
    <property type="entry name" value="cpPDZ_CPP-like"/>
    <property type="match status" value="1"/>
</dbReference>
<gene>
    <name evidence="8" type="ORF">RC083_10010</name>
</gene>
<dbReference type="Gene3D" id="3.30.750.44">
    <property type="match status" value="1"/>
</dbReference>
<comment type="caution">
    <text evidence="8">The sequence shown here is derived from an EMBL/GenBank/DDBJ whole genome shotgun (WGS) entry which is preliminary data.</text>
</comment>
<proteinExistence type="inferred from homology"/>
<dbReference type="PANTHER" id="PTHR32060">
    <property type="entry name" value="TAIL-SPECIFIC PROTEASE"/>
    <property type="match status" value="1"/>
</dbReference>
<dbReference type="PROSITE" id="PS50106">
    <property type="entry name" value="PDZ"/>
    <property type="match status" value="1"/>
</dbReference>